<dbReference type="RefSeq" id="WP_344340670.1">
    <property type="nucleotide sequence ID" value="NZ_BAAAKJ010000295.1"/>
</dbReference>
<dbReference type="InterPro" id="IPR000182">
    <property type="entry name" value="GNAT_dom"/>
</dbReference>
<dbReference type="SUPFAM" id="SSF55729">
    <property type="entry name" value="Acyl-CoA N-acyltransferases (Nat)"/>
    <property type="match status" value="1"/>
</dbReference>
<comment type="caution">
    <text evidence="2">The sequence shown here is derived from an EMBL/GenBank/DDBJ whole genome shotgun (WGS) entry which is preliminary data.</text>
</comment>
<dbReference type="Gene3D" id="3.40.630.30">
    <property type="match status" value="1"/>
</dbReference>
<dbReference type="Proteomes" id="UP001499863">
    <property type="component" value="Unassembled WGS sequence"/>
</dbReference>
<gene>
    <name evidence="2" type="ORF">GCM10009639_52730</name>
</gene>
<dbReference type="EMBL" id="BAAAKJ010000295">
    <property type="protein sequence ID" value="GAA1405595.1"/>
    <property type="molecule type" value="Genomic_DNA"/>
</dbReference>
<dbReference type="Pfam" id="PF00583">
    <property type="entry name" value="Acetyltransf_1"/>
    <property type="match status" value="1"/>
</dbReference>
<evidence type="ECO:0000313" key="2">
    <source>
        <dbReference type="EMBL" id="GAA1405595.1"/>
    </source>
</evidence>
<proteinExistence type="predicted"/>
<evidence type="ECO:0000259" key="1">
    <source>
        <dbReference type="PROSITE" id="PS51186"/>
    </source>
</evidence>
<keyword evidence="3" id="KW-1185">Reference proteome</keyword>
<accession>A0ABN1YDE4</accession>
<evidence type="ECO:0000313" key="3">
    <source>
        <dbReference type="Proteomes" id="UP001499863"/>
    </source>
</evidence>
<reference evidence="2 3" key="1">
    <citation type="journal article" date="2019" name="Int. J. Syst. Evol. Microbiol.">
        <title>The Global Catalogue of Microorganisms (GCM) 10K type strain sequencing project: providing services to taxonomists for standard genome sequencing and annotation.</title>
        <authorList>
            <consortium name="The Broad Institute Genomics Platform"/>
            <consortium name="The Broad Institute Genome Sequencing Center for Infectious Disease"/>
            <person name="Wu L."/>
            <person name="Ma J."/>
        </authorList>
    </citation>
    <scope>NUCLEOTIDE SEQUENCE [LARGE SCALE GENOMIC DNA]</scope>
    <source>
        <strain evidence="2 3">JCM 12393</strain>
    </source>
</reference>
<sequence>MREIVGGEDLRACCRGDALCVWAARGLDGRGRAWASDDRRAVVVAGAALMARERLVVWGAPDAAIPLLRRVMARLGPDYRPLGDRALIDAVVREIPGLAAAGPFGWMDRHGFAGDGPPVVGEEAAWLEEGAWGEVERLIDTSFPNSYAKPGVPGVERWAGVRDAAGRLTAVGAFAWCAPTIGFLSGVAVRPEARGRGFGRRVGGFLVAEALRTHGAVALMVDDWNHAAVRLYEGMGLRYRPLGAARPRP</sequence>
<protein>
    <recommendedName>
        <fullName evidence="1">N-acetyltransferase domain-containing protein</fullName>
    </recommendedName>
</protein>
<dbReference type="PROSITE" id="PS51186">
    <property type="entry name" value="GNAT"/>
    <property type="match status" value="1"/>
</dbReference>
<name>A0ABN1YDE4_9ACTN</name>
<dbReference type="InterPro" id="IPR016181">
    <property type="entry name" value="Acyl_CoA_acyltransferase"/>
</dbReference>
<feature type="domain" description="N-acetyltransferase" evidence="1">
    <location>
        <begin position="122"/>
        <end position="249"/>
    </location>
</feature>
<organism evidence="2 3">
    <name type="scientific">Kitasatospora putterlickiae</name>
    <dbReference type="NCBI Taxonomy" id="221725"/>
    <lineage>
        <taxon>Bacteria</taxon>
        <taxon>Bacillati</taxon>
        <taxon>Actinomycetota</taxon>
        <taxon>Actinomycetes</taxon>
        <taxon>Kitasatosporales</taxon>
        <taxon>Streptomycetaceae</taxon>
        <taxon>Kitasatospora</taxon>
    </lineage>
</organism>